<feature type="chain" id="PRO_5034464893" evidence="1">
    <location>
        <begin position="18"/>
        <end position="275"/>
    </location>
</feature>
<organism evidence="2 3">
    <name type="scientific">Crassostrea virginica</name>
    <name type="common">Eastern oyster</name>
    <dbReference type="NCBI Taxonomy" id="6565"/>
    <lineage>
        <taxon>Eukaryota</taxon>
        <taxon>Metazoa</taxon>
        <taxon>Spiralia</taxon>
        <taxon>Lophotrochozoa</taxon>
        <taxon>Mollusca</taxon>
        <taxon>Bivalvia</taxon>
        <taxon>Autobranchia</taxon>
        <taxon>Pteriomorphia</taxon>
        <taxon>Ostreida</taxon>
        <taxon>Ostreoidea</taxon>
        <taxon>Ostreidae</taxon>
        <taxon>Crassostrea</taxon>
    </lineage>
</organism>
<dbReference type="GeneID" id="111103470"/>
<dbReference type="KEGG" id="cvn:111103470"/>
<name>A0A8B8APA7_CRAVI</name>
<dbReference type="AlphaFoldDB" id="A0A8B8APA7"/>
<evidence type="ECO:0000313" key="3">
    <source>
        <dbReference type="RefSeq" id="XP_022292473.1"/>
    </source>
</evidence>
<dbReference type="OrthoDB" id="6086925at2759"/>
<protein>
    <submittedName>
        <fullName evidence="3">Uncharacterized protein LOC111103470</fullName>
    </submittedName>
</protein>
<dbReference type="InterPro" id="IPR051077">
    <property type="entry name" value="Ca-dependent_lectin"/>
</dbReference>
<dbReference type="RefSeq" id="XP_022292473.1">
    <property type="nucleotide sequence ID" value="XM_022436765.1"/>
</dbReference>
<keyword evidence="1" id="KW-0732">Signal</keyword>
<evidence type="ECO:0000313" key="2">
    <source>
        <dbReference type="Proteomes" id="UP000694844"/>
    </source>
</evidence>
<gene>
    <name evidence="3" type="primary">LOC111103470</name>
</gene>
<dbReference type="Proteomes" id="UP000694844">
    <property type="component" value="Chromosome 7"/>
</dbReference>
<dbReference type="PANTHER" id="PTHR24024">
    <property type="entry name" value="PULMONARY SURFACTANT-ASSOCIATED PROTEIN A"/>
    <property type="match status" value="1"/>
</dbReference>
<dbReference type="GO" id="GO:0005615">
    <property type="term" value="C:extracellular space"/>
    <property type="evidence" value="ECO:0007669"/>
    <property type="project" value="TreeGrafter"/>
</dbReference>
<keyword evidence="2" id="KW-1185">Reference proteome</keyword>
<proteinExistence type="predicted"/>
<evidence type="ECO:0000256" key="1">
    <source>
        <dbReference type="SAM" id="SignalP"/>
    </source>
</evidence>
<dbReference type="PANTHER" id="PTHR24024:SF18">
    <property type="entry name" value="SHORT-CHAIN COLLAGEN C4-LIKE"/>
    <property type="match status" value="1"/>
</dbReference>
<sequence length="275" mass="30846">MEMNVLLLVLHISGIWAASNNTSYKDLLQGYLTGQLASALGSYQVEALKREFKSFTGLMEKKFEEFKEFKENIEKEMNKIKEGTESLHIKNKRIISVAYTRWGKKTCPSGAVLVHSGYAGGSWYDHIGASVDPLCLPRDPEWGIYKDGTDGAKAYVYGAEYETYTFNSMRPVHNHDVPCAVCLVRNRSVTKMFPGKKTCYKGWKLEYNGYLMAGYHGHKAGTMYTCVDSTPDALHGGHTNKNGRLFYLVEARCGSLKCPPYVEGREIVCAVCSKK</sequence>
<accession>A0A8B8APA7</accession>
<reference evidence="3" key="1">
    <citation type="submission" date="2025-08" db="UniProtKB">
        <authorList>
            <consortium name="RefSeq"/>
        </authorList>
    </citation>
    <scope>IDENTIFICATION</scope>
    <source>
        <tissue evidence="3">Whole sample</tissue>
    </source>
</reference>
<feature type="signal peptide" evidence="1">
    <location>
        <begin position="1"/>
        <end position="17"/>
    </location>
</feature>